<comment type="caution">
    <text evidence="2">The sequence shown here is derived from an EMBL/GenBank/DDBJ whole genome shotgun (WGS) entry which is preliminary data.</text>
</comment>
<dbReference type="Proteomes" id="UP000190023">
    <property type="component" value="Unassembled WGS sequence"/>
</dbReference>
<dbReference type="OrthoDB" id="5574448at2"/>
<keyword evidence="3" id="KW-1185">Reference proteome</keyword>
<dbReference type="AlphaFoldDB" id="A0A1T0B226"/>
<proteinExistence type="predicted"/>
<evidence type="ECO:0000313" key="2">
    <source>
        <dbReference type="EMBL" id="OOS04132.1"/>
    </source>
</evidence>
<dbReference type="Pfam" id="PF02498">
    <property type="entry name" value="Bro-N"/>
    <property type="match status" value="1"/>
</dbReference>
<dbReference type="InterPro" id="IPR003497">
    <property type="entry name" value="BRO_N_domain"/>
</dbReference>
<reference evidence="2 3" key="1">
    <citation type="submission" date="2017-02" db="EMBL/GenBank/DDBJ databases">
        <title>Draft genome sequence of Haemophilus felis CCUG 31170 type strain.</title>
        <authorList>
            <person name="Engstrom-Jakobsson H."/>
            <person name="Salva-Serra F."/>
            <person name="Thorell K."/>
            <person name="Gonzales-Siles L."/>
            <person name="Karlsson R."/>
            <person name="Boulund F."/>
            <person name="Engstrand L."/>
            <person name="Kristiansson E."/>
            <person name="Moore E."/>
        </authorList>
    </citation>
    <scope>NUCLEOTIDE SEQUENCE [LARGE SCALE GENOMIC DNA]</scope>
    <source>
        <strain evidence="2 3">CCUG 31170</strain>
    </source>
</reference>
<dbReference type="SMART" id="SM01040">
    <property type="entry name" value="Bro-N"/>
    <property type="match status" value="1"/>
</dbReference>
<gene>
    <name evidence="2" type="ORF">B0188_05560</name>
</gene>
<name>A0A1T0B226_9PAST</name>
<accession>A0A1T0B226</accession>
<dbReference type="EMBL" id="MUYB01000021">
    <property type="protein sequence ID" value="OOS04132.1"/>
    <property type="molecule type" value="Genomic_DNA"/>
</dbReference>
<dbReference type="Pfam" id="PF10548">
    <property type="entry name" value="P22_AR_C"/>
    <property type="match status" value="1"/>
</dbReference>
<organism evidence="2 3">
    <name type="scientific">[Haemophilus] felis</name>
    <dbReference type="NCBI Taxonomy" id="123822"/>
    <lineage>
        <taxon>Bacteria</taxon>
        <taxon>Pseudomonadati</taxon>
        <taxon>Pseudomonadota</taxon>
        <taxon>Gammaproteobacteria</taxon>
        <taxon>Pasteurellales</taxon>
        <taxon>Pasteurellaceae</taxon>
    </lineage>
</organism>
<sequence>MTTLTFQNTTLSVINQNNQTWLSVTDIAKALGYKETNGVIRLYNAHADEFTPCMTALIDMQTAGGMQKVRIFSLRGCHLIGMLSHTKVAKDFRRWVLDILDRETHQPKQLELPKPEKRYTVELTEHEINQLAWLLFSHKQMNDLLGDLLKPLEAIGSRYSAMVYSHHYEYKNHYNACLKCIKRMIEPFKHNQDISWTRVNRHLNKPNF</sequence>
<dbReference type="STRING" id="123822.B0188_05560"/>
<feature type="domain" description="Bro-N" evidence="1">
    <location>
        <begin position="1"/>
        <end position="108"/>
    </location>
</feature>
<evidence type="ECO:0000313" key="3">
    <source>
        <dbReference type="Proteomes" id="UP000190023"/>
    </source>
</evidence>
<dbReference type="InterPro" id="IPR018876">
    <property type="entry name" value="Phage_P22_antirepressor_C"/>
</dbReference>
<evidence type="ECO:0000259" key="1">
    <source>
        <dbReference type="PROSITE" id="PS51750"/>
    </source>
</evidence>
<protein>
    <recommendedName>
        <fullName evidence="1">Bro-N domain-containing protein</fullName>
    </recommendedName>
</protein>
<dbReference type="PROSITE" id="PS51750">
    <property type="entry name" value="BRO_N"/>
    <property type="match status" value="1"/>
</dbReference>